<keyword evidence="3" id="KW-1015">Disulfide bond</keyword>
<dbReference type="SUPFAM" id="SSF56436">
    <property type="entry name" value="C-type lectin-like"/>
    <property type="match status" value="1"/>
</dbReference>
<keyword evidence="2" id="KW-1133">Transmembrane helix</keyword>
<dbReference type="PROSITE" id="PS51670">
    <property type="entry name" value="SHKT"/>
    <property type="match status" value="1"/>
</dbReference>
<organism evidence="8 9">
    <name type="scientific">Meganyctiphanes norvegica</name>
    <name type="common">Northern krill</name>
    <name type="synonym">Thysanopoda norvegica</name>
    <dbReference type="NCBI Taxonomy" id="48144"/>
    <lineage>
        <taxon>Eukaryota</taxon>
        <taxon>Metazoa</taxon>
        <taxon>Ecdysozoa</taxon>
        <taxon>Arthropoda</taxon>
        <taxon>Crustacea</taxon>
        <taxon>Multicrustacea</taxon>
        <taxon>Malacostraca</taxon>
        <taxon>Eumalacostraca</taxon>
        <taxon>Eucarida</taxon>
        <taxon>Euphausiacea</taxon>
        <taxon>Euphausiidae</taxon>
        <taxon>Meganyctiphanes</taxon>
    </lineage>
</organism>
<evidence type="ECO:0000259" key="6">
    <source>
        <dbReference type="PROSITE" id="PS51092"/>
    </source>
</evidence>
<sequence length="231" mass="26574">KKFHKQSETKDECPKDYHKVGTRCLQFITDGNYKETFGDAQFKCQARNARLVTILLPEVLTIFIRTNYPGVNFWVGATKDENKGAWRWTNGEEIKSNTYYEILKYNLGIGHNCLAWISSKNSFSVHRCGEKLQYICEAVVQDCKDKDSLCYKWKRNCNTDKWVTKTCPKSCGKCASAKSYCTPHPDCVFPFILNKRRHSKCTKKGKGLFLCSTTKNPDFQSANWHKCTGVC</sequence>
<comment type="caution">
    <text evidence="8">The sequence shown here is derived from an EMBL/GenBank/DDBJ whole genome shotgun (WGS) entry which is preliminary data.</text>
</comment>
<dbReference type="GO" id="GO:0005886">
    <property type="term" value="C:plasma membrane"/>
    <property type="evidence" value="ECO:0007669"/>
    <property type="project" value="TreeGrafter"/>
</dbReference>
<evidence type="ECO:0008006" key="10">
    <source>
        <dbReference type="Google" id="ProtNLM"/>
    </source>
</evidence>
<dbReference type="PROSITE" id="PS50041">
    <property type="entry name" value="C_TYPE_LECTIN_2"/>
    <property type="match status" value="1"/>
</dbReference>
<dbReference type="Pfam" id="PF01549">
    <property type="entry name" value="ShK"/>
    <property type="match status" value="1"/>
</dbReference>
<dbReference type="InterPro" id="IPR000562">
    <property type="entry name" value="FN_type2_dom"/>
</dbReference>
<feature type="non-terminal residue" evidence="8">
    <location>
        <position position="1"/>
    </location>
</feature>
<dbReference type="InterPro" id="IPR013806">
    <property type="entry name" value="Kringle-like"/>
</dbReference>
<evidence type="ECO:0000256" key="1">
    <source>
        <dbReference type="ARBA" id="ARBA00022737"/>
    </source>
</evidence>
<dbReference type="Gene3D" id="2.10.10.10">
    <property type="entry name" value="Fibronectin, type II, collagen-binding"/>
    <property type="match status" value="1"/>
</dbReference>
<dbReference type="Gene3D" id="3.10.100.10">
    <property type="entry name" value="Mannose-Binding Protein A, subunit A"/>
    <property type="match status" value="1"/>
</dbReference>
<evidence type="ECO:0000313" key="8">
    <source>
        <dbReference type="EMBL" id="CAL4122673.1"/>
    </source>
</evidence>
<feature type="domain" description="Fibronectin type-II" evidence="6">
    <location>
        <begin position="182"/>
        <end position="229"/>
    </location>
</feature>
<evidence type="ECO:0000259" key="7">
    <source>
        <dbReference type="PROSITE" id="PS51670"/>
    </source>
</evidence>
<dbReference type="PROSITE" id="PS51092">
    <property type="entry name" value="FN2_2"/>
    <property type="match status" value="1"/>
</dbReference>
<dbReference type="AlphaFoldDB" id="A0AAV2RH36"/>
<feature type="domain" description="C-type lectin" evidence="5">
    <location>
        <begin position="20"/>
        <end position="137"/>
    </location>
</feature>
<reference evidence="8 9" key="1">
    <citation type="submission" date="2024-05" db="EMBL/GenBank/DDBJ databases">
        <authorList>
            <person name="Wallberg A."/>
        </authorList>
    </citation>
    <scope>NUCLEOTIDE SEQUENCE [LARGE SCALE GENOMIC DNA]</scope>
</reference>
<evidence type="ECO:0000313" key="9">
    <source>
        <dbReference type="Proteomes" id="UP001497623"/>
    </source>
</evidence>
<evidence type="ECO:0000256" key="2">
    <source>
        <dbReference type="ARBA" id="ARBA00022989"/>
    </source>
</evidence>
<dbReference type="InterPro" id="IPR016186">
    <property type="entry name" value="C-type_lectin-like/link_sf"/>
</dbReference>
<dbReference type="Pfam" id="PF00059">
    <property type="entry name" value="Lectin_C"/>
    <property type="match status" value="1"/>
</dbReference>
<dbReference type="InterPro" id="IPR051527">
    <property type="entry name" value="KLR_subfamily_B"/>
</dbReference>
<dbReference type="CDD" id="cd00037">
    <property type="entry name" value="CLECT"/>
    <property type="match status" value="1"/>
</dbReference>
<comment type="caution">
    <text evidence="4">Lacks conserved residue(s) required for the propagation of feature annotation.</text>
</comment>
<feature type="non-terminal residue" evidence="8">
    <location>
        <position position="231"/>
    </location>
</feature>
<name>A0AAV2RH36_MEGNR</name>
<dbReference type="GO" id="GO:0038023">
    <property type="term" value="F:signaling receptor activity"/>
    <property type="evidence" value="ECO:0007669"/>
    <property type="project" value="TreeGrafter"/>
</dbReference>
<feature type="domain" description="ShKT" evidence="7">
    <location>
        <begin position="143"/>
        <end position="174"/>
    </location>
</feature>
<dbReference type="Proteomes" id="UP001497623">
    <property type="component" value="Unassembled WGS sequence"/>
</dbReference>
<keyword evidence="2" id="KW-0812">Transmembrane</keyword>
<dbReference type="InterPro" id="IPR016187">
    <property type="entry name" value="CTDL_fold"/>
</dbReference>
<gene>
    <name evidence="8" type="ORF">MNOR_LOCUS23395</name>
</gene>
<dbReference type="GO" id="GO:0009986">
    <property type="term" value="C:cell surface"/>
    <property type="evidence" value="ECO:0007669"/>
    <property type="project" value="TreeGrafter"/>
</dbReference>
<protein>
    <recommendedName>
        <fullName evidence="10">C-type lectin domain-containing protein</fullName>
    </recommendedName>
</protein>
<dbReference type="EMBL" id="CAXKWB010020579">
    <property type="protein sequence ID" value="CAL4122673.1"/>
    <property type="molecule type" value="Genomic_DNA"/>
</dbReference>
<evidence type="ECO:0000259" key="5">
    <source>
        <dbReference type="PROSITE" id="PS50041"/>
    </source>
</evidence>
<dbReference type="PANTHER" id="PTHR46784:SF1">
    <property type="entry name" value="KILLER CELL LECTIN-LIKE RECEPTOR SUBFAMILY B MEMBER 1"/>
    <property type="match status" value="1"/>
</dbReference>
<evidence type="ECO:0000256" key="4">
    <source>
        <dbReference type="PROSITE-ProRule" id="PRU00479"/>
    </source>
</evidence>
<accession>A0AAV2RH36</accession>
<dbReference type="PANTHER" id="PTHR46784">
    <property type="entry name" value="KILLER CELL LECTIN-LIKE RECEPTOR SUBFAMILY B MEMBER 1"/>
    <property type="match status" value="1"/>
</dbReference>
<dbReference type="SUPFAM" id="SSF57440">
    <property type="entry name" value="Kringle-like"/>
    <property type="match status" value="1"/>
</dbReference>
<evidence type="ECO:0000256" key="3">
    <source>
        <dbReference type="ARBA" id="ARBA00023157"/>
    </source>
</evidence>
<dbReference type="InterPro" id="IPR003582">
    <property type="entry name" value="ShKT_dom"/>
</dbReference>
<proteinExistence type="predicted"/>
<keyword evidence="2" id="KW-0472">Membrane</keyword>
<keyword evidence="1" id="KW-0677">Repeat</keyword>
<dbReference type="SMART" id="SM00034">
    <property type="entry name" value="CLECT"/>
    <property type="match status" value="1"/>
</dbReference>
<dbReference type="Pfam" id="PF00040">
    <property type="entry name" value="fn2"/>
    <property type="match status" value="1"/>
</dbReference>
<keyword evidence="9" id="KW-1185">Reference proteome</keyword>
<dbReference type="InterPro" id="IPR036943">
    <property type="entry name" value="FN_type2_sf"/>
</dbReference>
<dbReference type="InterPro" id="IPR001304">
    <property type="entry name" value="C-type_lectin-like"/>
</dbReference>